<comment type="caution">
    <text evidence="1">The sequence shown here is derived from an EMBL/GenBank/DDBJ whole genome shotgun (WGS) entry which is preliminary data.</text>
</comment>
<reference evidence="1 2" key="1">
    <citation type="submission" date="2020-08" db="EMBL/GenBank/DDBJ databases">
        <title>Genomic Encyclopedia of Type Strains, Phase IV (KMG-V): Genome sequencing to study the core and pangenomes of soil and plant-associated prokaryotes.</title>
        <authorList>
            <person name="Whitman W."/>
        </authorList>
    </citation>
    <scope>NUCLEOTIDE SEQUENCE [LARGE SCALE GENOMIC DNA]</scope>
    <source>
        <strain evidence="1 2">MP7CTX6</strain>
    </source>
</reference>
<accession>A0A7W8YT93</accession>
<gene>
    <name evidence="1" type="ORF">HDE69_002456</name>
</gene>
<sequence>MIAETLKSDACHFYFHNFIFYFVKLKTIAHLRLLLQGSLSFAAEYIPK</sequence>
<proteinExistence type="predicted"/>
<dbReference type="EMBL" id="JACHCF010000005">
    <property type="protein sequence ID" value="MBB5621395.1"/>
    <property type="molecule type" value="Genomic_DNA"/>
</dbReference>
<organism evidence="1 2">
    <name type="scientific">Pedobacter cryoconitis</name>
    <dbReference type="NCBI Taxonomy" id="188932"/>
    <lineage>
        <taxon>Bacteria</taxon>
        <taxon>Pseudomonadati</taxon>
        <taxon>Bacteroidota</taxon>
        <taxon>Sphingobacteriia</taxon>
        <taxon>Sphingobacteriales</taxon>
        <taxon>Sphingobacteriaceae</taxon>
        <taxon>Pedobacter</taxon>
    </lineage>
</organism>
<dbReference type="Proteomes" id="UP000537718">
    <property type="component" value="Unassembled WGS sequence"/>
</dbReference>
<evidence type="ECO:0000313" key="2">
    <source>
        <dbReference type="Proteomes" id="UP000537718"/>
    </source>
</evidence>
<protein>
    <submittedName>
        <fullName evidence="1">Uncharacterized protein</fullName>
    </submittedName>
</protein>
<evidence type="ECO:0000313" key="1">
    <source>
        <dbReference type="EMBL" id="MBB5621395.1"/>
    </source>
</evidence>
<name>A0A7W8YT93_9SPHI</name>
<dbReference type="AlphaFoldDB" id="A0A7W8YT93"/>